<reference evidence="1 2" key="1">
    <citation type="journal article" date="2019" name="Int. J. Syst. Evol. Microbiol.">
        <title>The Global Catalogue of Microorganisms (GCM) 10K type strain sequencing project: providing services to taxonomists for standard genome sequencing and annotation.</title>
        <authorList>
            <consortium name="The Broad Institute Genomics Platform"/>
            <consortium name="The Broad Institute Genome Sequencing Center for Infectious Disease"/>
            <person name="Wu L."/>
            <person name="Ma J."/>
        </authorList>
    </citation>
    <scope>NUCLEOTIDE SEQUENCE [LARGE SCALE GENOMIC DNA]</scope>
    <source>
        <strain evidence="1 2">JCM 14900</strain>
    </source>
</reference>
<name>A0ABN2PDD9_9MICO</name>
<comment type="caution">
    <text evidence="1">The sequence shown here is derived from an EMBL/GenBank/DDBJ whole genome shotgun (WGS) entry which is preliminary data.</text>
</comment>
<dbReference type="RefSeq" id="WP_248145789.1">
    <property type="nucleotide sequence ID" value="NZ_BAAAOF010000002.1"/>
</dbReference>
<evidence type="ECO:0000313" key="2">
    <source>
        <dbReference type="Proteomes" id="UP001501343"/>
    </source>
</evidence>
<gene>
    <name evidence="1" type="ORF">GCM10009775_08550</name>
</gene>
<proteinExistence type="predicted"/>
<organism evidence="1 2">
    <name type="scientific">Microbacterium aoyamense</name>
    <dbReference type="NCBI Taxonomy" id="344166"/>
    <lineage>
        <taxon>Bacteria</taxon>
        <taxon>Bacillati</taxon>
        <taxon>Actinomycetota</taxon>
        <taxon>Actinomycetes</taxon>
        <taxon>Micrococcales</taxon>
        <taxon>Microbacteriaceae</taxon>
        <taxon>Microbacterium</taxon>
    </lineage>
</organism>
<dbReference type="Proteomes" id="UP001501343">
    <property type="component" value="Unassembled WGS sequence"/>
</dbReference>
<keyword evidence="2" id="KW-1185">Reference proteome</keyword>
<dbReference type="SUPFAM" id="SSF160379">
    <property type="entry name" value="SP0830-like"/>
    <property type="match status" value="1"/>
</dbReference>
<sequence>MPGHGSAAGDTMGYVQHVALFRNVNQGQRGHPSADQIVAAFRAAGAVDAVTFQSNGTVVFTARDAAAAAVAVRHRLGDDGVFDDLIEVRPLSFLELIVAEHAGAPDAHRRELTLFDEAVRLGDASIAHREATKRRCSVVADGAGWAVVLNDRDRQSNGTPAVQAIIGAPATSRGLPTLARLIDRFAAR</sequence>
<protein>
    <recommendedName>
        <fullName evidence="3">DUF1697 domain-containing protein</fullName>
    </recommendedName>
</protein>
<dbReference type="Pfam" id="PF08002">
    <property type="entry name" value="DUF1697"/>
    <property type="match status" value="1"/>
</dbReference>
<dbReference type="InterPro" id="IPR012545">
    <property type="entry name" value="DUF1697"/>
</dbReference>
<evidence type="ECO:0008006" key="3">
    <source>
        <dbReference type="Google" id="ProtNLM"/>
    </source>
</evidence>
<evidence type="ECO:0000313" key="1">
    <source>
        <dbReference type="EMBL" id="GAA1918253.1"/>
    </source>
</evidence>
<accession>A0ABN2PDD9</accession>
<dbReference type="EMBL" id="BAAAOF010000002">
    <property type="protein sequence ID" value="GAA1918253.1"/>
    <property type="molecule type" value="Genomic_DNA"/>
</dbReference>